<evidence type="ECO:0000313" key="2">
    <source>
        <dbReference type="Proteomes" id="UP000620139"/>
    </source>
</evidence>
<dbReference type="EMBL" id="JAEDAL010000001">
    <property type="protein sequence ID" value="MBH9551513.1"/>
    <property type="molecule type" value="Genomic_DNA"/>
</dbReference>
<dbReference type="AlphaFoldDB" id="A0A931IWV5"/>
<keyword evidence="2" id="KW-1185">Reference proteome</keyword>
<comment type="caution">
    <text evidence="1">The sequence shown here is derived from an EMBL/GenBank/DDBJ whole genome shotgun (WGS) entry which is preliminary data.</text>
</comment>
<name>A0A931IWV5_9BURK</name>
<organism evidence="1 2">
    <name type="scientific">Inhella gelatinilytica</name>
    <dbReference type="NCBI Taxonomy" id="2795030"/>
    <lineage>
        <taxon>Bacteria</taxon>
        <taxon>Pseudomonadati</taxon>
        <taxon>Pseudomonadota</taxon>
        <taxon>Betaproteobacteria</taxon>
        <taxon>Burkholderiales</taxon>
        <taxon>Sphaerotilaceae</taxon>
        <taxon>Inhella</taxon>
    </lineage>
</organism>
<reference evidence="1" key="1">
    <citation type="submission" date="2020-12" db="EMBL/GenBank/DDBJ databases">
        <title>The genome sequence of Inhella sp. 4Y17.</title>
        <authorList>
            <person name="Liu Y."/>
        </authorList>
    </citation>
    <scope>NUCLEOTIDE SEQUENCE</scope>
    <source>
        <strain evidence="1">4Y10</strain>
    </source>
</reference>
<dbReference type="RefSeq" id="WP_198099123.1">
    <property type="nucleotide sequence ID" value="NZ_JAEDAL010000001.1"/>
</dbReference>
<accession>A0A931IWV5</accession>
<proteinExistence type="predicted"/>
<protein>
    <submittedName>
        <fullName evidence="1">Uncharacterized protein</fullName>
    </submittedName>
</protein>
<gene>
    <name evidence="1" type="ORF">I7X43_01515</name>
</gene>
<evidence type="ECO:0000313" key="1">
    <source>
        <dbReference type="EMBL" id="MBH9551513.1"/>
    </source>
</evidence>
<dbReference type="Proteomes" id="UP000620139">
    <property type="component" value="Unassembled WGS sequence"/>
</dbReference>
<sequence length="153" mass="16985">MFTIRFLTAQQRAEPPLPQSVLRDALEIMLAFKCIAPGIVVEQDGARIAETRDGRLIHPQLDDHMEVALEQEHPPEISYSRAAQLLGAYRGAAAQLETAHRLEFPLLCTRLLALEATLLAHAARDGLDLDAQGYRSAQALIEETRDGTHLRLI</sequence>